<reference evidence="1 2" key="1">
    <citation type="journal article" date="2022" name="DNA Res.">
        <title>Chromosomal-level genome assembly of the orchid tree Bauhinia variegata (Leguminosae; Cercidoideae) supports the allotetraploid origin hypothesis of Bauhinia.</title>
        <authorList>
            <person name="Zhong Y."/>
            <person name="Chen Y."/>
            <person name="Zheng D."/>
            <person name="Pang J."/>
            <person name="Liu Y."/>
            <person name="Luo S."/>
            <person name="Meng S."/>
            <person name="Qian L."/>
            <person name="Wei D."/>
            <person name="Dai S."/>
            <person name="Zhou R."/>
        </authorList>
    </citation>
    <scope>NUCLEOTIDE SEQUENCE [LARGE SCALE GENOMIC DNA]</scope>
    <source>
        <strain evidence="1">BV-YZ2020</strain>
    </source>
</reference>
<gene>
    <name evidence="1" type="ORF">L6164_013036</name>
</gene>
<sequence>MASTSMFKASKKPYLSAPYLLFPSTKQETYDHMESPDRSLFNLSEKTFYESKHMFKGLENAHCVGSSQGWLLVLDENAVPFIFNPFSSARFQWPSFHLAWTPLLRQPCFLEYAQKHLISKAVLRCEWEPLCQIRRFIVIIIFGFENNLALCRSGETTWIPFPSSRSYSDMIFLKSQLYAVTNDGFLQVWGLEAWEPNRVFEVKLSIKVDEEEIRSFPADKFSARFYLVETKGRLLLVKRIIGDMVNSEGIAIDEAYLLESEDTHPLVCPYRTMHFYVYEIDSITGVCEKVELLLNGEVLFVGGNESASLSAWVFRECEVNSIYFTDDRWDGVEDYLYGGHDLGIFNLQDKDVKRLIPYRYDRDKIEPAPIWIFPTPSSSFHQL</sequence>
<evidence type="ECO:0000313" key="1">
    <source>
        <dbReference type="EMBL" id="KAI4345952.1"/>
    </source>
</evidence>
<accession>A0ACB9PBU7</accession>
<dbReference type="EMBL" id="CM039430">
    <property type="protein sequence ID" value="KAI4345952.1"/>
    <property type="molecule type" value="Genomic_DNA"/>
</dbReference>
<name>A0ACB9PBU7_BAUVA</name>
<comment type="caution">
    <text evidence="1">The sequence shown here is derived from an EMBL/GenBank/DDBJ whole genome shotgun (WGS) entry which is preliminary data.</text>
</comment>
<protein>
    <submittedName>
        <fullName evidence="1">Uncharacterized protein</fullName>
    </submittedName>
</protein>
<evidence type="ECO:0000313" key="2">
    <source>
        <dbReference type="Proteomes" id="UP000828941"/>
    </source>
</evidence>
<keyword evidence="2" id="KW-1185">Reference proteome</keyword>
<dbReference type="Proteomes" id="UP000828941">
    <property type="component" value="Chromosome 5"/>
</dbReference>
<organism evidence="1 2">
    <name type="scientific">Bauhinia variegata</name>
    <name type="common">Purple orchid tree</name>
    <name type="synonym">Phanera variegata</name>
    <dbReference type="NCBI Taxonomy" id="167791"/>
    <lineage>
        <taxon>Eukaryota</taxon>
        <taxon>Viridiplantae</taxon>
        <taxon>Streptophyta</taxon>
        <taxon>Embryophyta</taxon>
        <taxon>Tracheophyta</taxon>
        <taxon>Spermatophyta</taxon>
        <taxon>Magnoliopsida</taxon>
        <taxon>eudicotyledons</taxon>
        <taxon>Gunneridae</taxon>
        <taxon>Pentapetalae</taxon>
        <taxon>rosids</taxon>
        <taxon>fabids</taxon>
        <taxon>Fabales</taxon>
        <taxon>Fabaceae</taxon>
        <taxon>Cercidoideae</taxon>
        <taxon>Cercideae</taxon>
        <taxon>Bauhiniinae</taxon>
        <taxon>Bauhinia</taxon>
    </lineage>
</organism>
<proteinExistence type="predicted"/>